<dbReference type="InterPro" id="IPR036514">
    <property type="entry name" value="SGNH_hydro_sf"/>
</dbReference>
<dbReference type="Proteomes" id="UP001501175">
    <property type="component" value="Unassembled WGS sequence"/>
</dbReference>
<dbReference type="CDD" id="cd00229">
    <property type="entry name" value="SGNH_hydrolase"/>
    <property type="match status" value="1"/>
</dbReference>
<dbReference type="RefSeq" id="WP_345240342.1">
    <property type="nucleotide sequence ID" value="NZ_BAABHD010000005.1"/>
</dbReference>
<dbReference type="Gene3D" id="3.40.50.1110">
    <property type="entry name" value="SGNH hydrolase"/>
    <property type="match status" value="1"/>
</dbReference>
<keyword evidence="2" id="KW-1185">Reference proteome</keyword>
<accession>A0ABP8MDJ8</accession>
<organism evidence="1 2">
    <name type="scientific">Nibrella saemangeumensis</name>
    <dbReference type="NCBI Taxonomy" id="1084526"/>
    <lineage>
        <taxon>Bacteria</taxon>
        <taxon>Pseudomonadati</taxon>
        <taxon>Bacteroidota</taxon>
        <taxon>Cytophagia</taxon>
        <taxon>Cytophagales</taxon>
        <taxon>Spirosomataceae</taxon>
        <taxon>Nibrella</taxon>
    </lineage>
</organism>
<gene>
    <name evidence="1" type="ORF">GCM10023189_05670</name>
</gene>
<sequence length="263" mass="30105">MNINLLVIGSCQTYGYGLAAGQSFVDQFIRRLEQCGQHVKAEYYAPVSLQAVRYLLPKLPLNQYDVILLQAGHFELQQSQPFTTFLKKQRSVNELVIAVPADIDALRDLAPLVLDKAGSPSGNWLMANLKLAFLRSLAGFRTLTRLNEVHRNLRIILKALRPHRHKVLLLTPLPHREPVSRWLRNRGRTLFIEEAAHQGFSVFDTHTLIQPREEYFIIDDPAHLNAVGHELIGSRLFDFYRAEPVVLPDQFKSPDRFNGHRMP</sequence>
<evidence type="ECO:0000313" key="2">
    <source>
        <dbReference type="Proteomes" id="UP001501175"/>
    </source>
</evidence>
<evidence type="ECO:0008006" key="3">
    <source>
        <dbReference type="Google" id="ProtNLM"/>
    </source>
</evidence>
<protein>
    <recommendedName>
        <fullName evidence="3">SGNH/GDSL hydrolase family protein</fullName>
    </recommendedName>
</protein>
<evidence type="ECO:0000313" key="1">
    <source>
        <dbReference type="EMBL" id="GAA4448181.1"/>
    </source>
</evidence>
<comment type="caution">
    <text evidence="1">The sequence shown here is derived from an EMBL/GenBank/DDBJ whole genome shotgun (WGS) entry which is preliminary data.</text>
</comment>
<reference evidence="2" key="1">
    <citation type="journal article" date="2019" name="Int. J. Syst. Evol. Microbiol.">
        <title>The Global Catalogue of Microorganisms (GCM) 10K type strain sequencing project: providing services to taxonomists for standard genome sequencing and annotation.</title>
        <authorList>
            <consortium name="The Broad Institute Genomics Platform"/>
            <consortium name="The Broad Institute Genome Sequencing Center for Infectious Disease"/>
            <person name="Wu L."/>
            <person name="Ma J."/>
        </authorList>
    </citation>
    <scope>NUCLEOTIDE SEQUENCE [LARGE SCALE GENOMIC DNA]</scope>
    <source>
        <strain evidence="2">JCM 17927</strain>
    </source>
</reference>
<name>A0ABP8MDJ8_9BACT</name>
<proteinExistence type="predicted"/>
<dbReference type="SUPFAM" id="SSF52266">
    <property type="entry name" value="SGNH hydrolase"/>
    <property type="match status" value="1"/>
</dbReference>
<dbReference type="EMBL" id="BAABHD010000005">
    <property type="protein sequence ID" value="GAA4448181.1"/>
    <property type="molecule type" value="Genomic_DNA"/>
</dbReference>